<sequence>MNAVGGTRLDGFGVSAARRLEFGHVGHWRTLGDDDSGAVAVEFDPGDGSSVVVFVRAPNRRDMPSDFHPDDQVCLVVPDVIAELAAP</sequence>
<protein>
    <submittedName>
        <fullName evidence="1">Uncharacterized protein</fullName>
    </submittedName>
</protein>
<comment type="caution">
    <text evidence="1">The sequence shown here is derived from an EMBL/GenBank/DDBJ whole genome shotgun (WGS) entry which is preliminary data.</text>
</comment>
<dbReference type="AlphaFoldDB" id="A0A366DB97"/>
<name>A0A366DB97_9NOCA</name>
<proteinExistence type="predicted"/>
<keyword evidence="2" id="KW-1185">Reference proteome</keyword>
<gene>
    <name evidence="1" type="ORF">DFR74_11126</name>
</gene>
<dbReference type="EMBL" id="QNRE01000011">
    <property type="protein sequence ID" value="RBO87321.1"/>
    <property type="molecule type" value="Genomic_DNA"/>
</dbReference>
<reference evidence="1 2" key="1">
    <citation type="submission" date="2018-06" db="EMBL/GenBank/DDBJ databases">
        <title>Genomic Encyclopedia of Type Strains, Phase IV (KMG-IV): sequencing the most valuable type-strain genomes for metagenomic binning, comparative biology and taxonomic classification.</title>
        <authorList>
            <person name="Goeker M."/>
        </authorList>
    </citation>
    <scope>NUCLEOTIDE SEQUENCE [LARGE SCALE GENOMIC DNA]</scope>
    <source>
        <strain evidence="1 2">DSM 44599</strain>
    </source>
</reference>
<accession>A0A366DB97</accession>
<dbReference type="OrthoDB" id="4557909at2"/>
<evidence type="ECO:0000313" key="2">
    <source>
        <dbReference type="Proteomes" id="UP000252586"/>
    </source>
</evidence>
<evidence type="ECO:0000313" key="1">
    <source>
        <dbReference type="EMBL" id="RBO87321.1"/>
    </source>
</evidence>
<organism evidence="1 2">
    <name type="scientific">Nocardia puris</name>
    <dbReference type="NCBI Taxonomy" id="208602"/>
    <lineage>
        <taxon>Bacteria</taxon>
        <taxon>Bacillati</taxon>
        <taxon>Actinomycetota</taxon>
        <taxon>Actinomycetes</taxon>
        <taxon>Mycobacteriales</taxon>
        <taxon>Nocardiaceae</taxon>
        <taxon>Nocardia</taxon>
    </lineage>
</organism>
<dbReference type="Proteomes" id="UP000252586">
    <property type="component" value="Unassembled WGS sequence"/>
</dbReference>
<dbReference type="RefSeq" id="WP_067513247.1">
    <property type="nucleotide sequence ID" value="NZ_CP107943.1"/>
</dbReference>